<dbReference type="InterPro" id="IPR017855">
    <property type="entry name" value="SMAD-like_dom_sf"/>
</dbReference>
<keyword evidence="1" id="KW-0805">Transcription regulation</keyword>
<reference evidence="5 6" key="1">
    <citation type="submission" date="2018-11" db="EMBL/GenBank/DDBJ databases">
        <authorList>
            <consortium name="Pathogen Informatics"/>
        </authorList>
    </citation>
    <scope>NUCLEOTIDE SEQUENCE [LARGE SCALE GENOMIC DNA]</scope>
</reference>
<dbReference type="WBParaSite" id="HPBE_0000153401-mRNA-1">
    <property type="protein sequence ID" value="HPBE_0000153401-mRNA-1"/>
    <property type="gene ID" value="HPBE_0000153401"/>
</dbReference>
<dbReference type="Pfam" id="PF03166">
    <property type="entry name" value="MH2"/>
    <property type="match status" value="1"/>
</dbReference>
<dbReference type="GO" id="GO:0060395">
    <property type="term" value="P:SMAD protein signal transduction"/>
    <property type="evidence" value="ECO:0007669"/>
    <property type="project" value="TreeGrafter"/>
</dbReference>
<dbReference type="InterPro" id="IPR013790">
    <property type="entry name" value="Dwarfin"/>
</dbReference>
<accession>A0A3P7UCK0</accession>
<evidence type="ECO:0000313" key="6">
    <source>
        <dbReference type="Proteomes" id="UP000050761"/>
    </source>
</evidence>
<evidence type="ECO:0000259" key="4">
    <source>
        <dbReference type="PROSITE" id="PS51076"/>
    </source>
</evidence>
<sequence>MLFEGPRAVWSGPHPTDPAASAALHHDNRWIADAPLPPDESPYQSTSQARLVDQRAHQQPLDRCRFGAGLPAHNPFQGYPAQRLPALPPGRGGFAGNMAAYPLNSQAPAIAAEESPPGPTYTELQTVVPSTSSRNTTALDTRIVPHPESVTKPEPEGENDKKVSVLCEFTEQLLALVSRKYPTVENHCTMHVMPLSDTEIERPPHHRERDNEDSTVVNILHYEFKDRVGHPFKCHTLNLWVDGFCGSGDPTRFSLGSLGNSSRQVGVIPVRGQIGKGMQMQYDDGRTTITCLSESPLFVQAPLHAKRLNDDTSTVYRLSGVAEGDDVDTRTIDIFDEVLFDKLLEEARQQGYLHVYALQV</sequence>
<keyword evidence="6" id="KW-1185">Reference proteome</keyword>
<dbReference type="Gene3D" id="2.60.200.10">
    <property type="match status" value="1"/>
</dbReference>
<dbReference type="GO" id="GO:0050793">
    <property type="term" value="P:regulation of developmental process"/>
    <property type="evidence" value="ECO:0007669"/>
    <property type="project" value="UniProtKB-ARBA"/>
</dbReference>
<feature type="domain" description="MH2" evidence="4">
    <location>
        <begin position="216"/>
        <end position="360"/>
    </location>
</feature>
<feature type="region of interest" description="Disordered" evidence="3">
    <location>
        <begin position="1"/>
        <end position="21"/>
    </location>
</feature>
<reference evidence="7" key="2">
    <citation type="submission" date="2019-09" db="UniProtKB">
        <authorList>
            <consortium name="WormBaseParasite"/>
        </authorList>
    </citation>
    <scope>IDENTIFICATION</scope>
</reference>
<organism evidence="6 7">
    <name type="scientific">Heligmosomoides polygyrus</name>
    <name type="common">Parasitic roundworm</name>
    <dbReference type="NCBI Taxonomy" id="6339"/>
    <lineage>
        <taxon>Eukaryota</taxon>
        <taxon>Metazoa</taxon>
        <taxon>Ecdysozoa</taxon>
        <taxon>Nematoda</taxon>
        <taxon>Chromadorea</taxon>
        <taxon>Rhabditida</taxon>
        <taxon>Rhabditina</taxon>
        <taxon>Rhabditomorpha</taxon>
        <taxon>Strongyloidea</taxon>
        <taxon>Heligmosomidae</taxon>
        <taxon>Heligmosomoides</taxon>
    </lineage>
</organism>
<dbReference type="GO" id="GO:0000978">
    <property type="term" value="F:RNA polymerase II cis-regulatory region sequence-specific DNA binding"/>
    <property type="evidence" value="ECO:0007669"/>
    <property type="project" value="TreeGrafter"/>
</dbReference>
<name>A0A183F5U2_HELPZ</name>
<evidence type="ECO:0000313" key="5">
    <source>
        <dbReference type="EMBL" id="VDO19917.1"/>
    </source>
</evidence>
<protein>
    <submittedName>
        <fullName evidence="7">MH2 domain-containing protein</fullName>
    </submittedName>
</protein>
<dbReference type="GO" id="GO:0000981">
    <property type="term" value="F:DNA-binding transcription factor activity, RNA polymerase II-specific"/>
    <property type="evidence" value="ECO:0007669"/>
    <property type="project" value="TreeGrafter"/>
</dbReference>
<dbReference type="AlphaFoldDB" id="A0A183F5U2"/>
<dbReference type="GO" id="GO:0051239">
    <property type="term" value="P:regulation of multicellular organismal process"/>
    <property type="evidence" value="ECO:0007669"/>
    <property type="project" value="UniProtKB-ARBA"/>
</dbReference>
<dbReference type="GO" id="GO:0030154">
    <property type="term" value="P:cell differentiation"/>
    <property type="evidence" value="ECO:0007669"/>
    <property type="project" value="TreeGrafter"/>
</dbReference>
<dbReference type="PROSITE" id="PS51076">
    <property type="entry name" value="MH2"/>
    <property type="match status" value="1"/>
</dbReference>
<dbReference type="GO" id="GO:0030509">
    <property type="term" value="P:BMP signaling pathway"/>
    <property type="evidence" value="ECO:0007669"/>
    <property type="project" value="TreeGrafter"/>
</dbReference>
<dbReference type="GO" id="GO:0009653">
    <property type="term" value="P:anatomical structure morphogenesis"/>
    <property type="evidence" value="ECO:0007669"/>
    <property type="project" value="TreeGrafter"/>
</dbReference>
<dbReference type="OrthoDB" id="5794312at2759"/>
<dbReference type="GO" id="GO:0070411">
    <property type="term" value="F:I-SMAD binding"/>
    <property type="evidence" value="ECO:0007669"/>
    <property type="project" value="TreeGrafter"/>
</dbReference>
<evidence type="ECO:0000256" key="3">
    <source>
        <dbReference type="SAM" id="MobiDB-lite"/>
    </source>
</evidence>
<dbReference type="EMBL" id="UZAH01001720">
    <property type="protein sequence ID" value="VDO19917.1"/>
    <property type="molecule type" value="Genomic_DNA"/>
</dbReference>
<dbReference type="SUPFAM" id="SSF49879">
    <property type="entry name" value="SMAD/FHA domain"/>
    <property type="match status" value="1"/>
</dbReference>
<accession>A0A183F5U2</accession>
<keyword evidence="2" id="KW-0804">Transcription</keyword>
<evidence type="ECO:0000256" key="1">
    <source>
        <dbReference type="ARBA" id="ARBA00023015"/>
    </source>
</evidence>
<dbReference type="GO" id="GO:0009791">
    <property type="term" value="P:post-embryonic development"/>
    <property type="evidence" value="ECO:0007669"/>
    <property type="project" value="UniProtKB-ARBA"/>
</dbReference>
<proteinExistence type="predicted"/>
<evidence type="ECO:0000256" key="2">
    <source>
        <dbReference type="ARBA" id="ARBA00023163"/>
    </source>
</evidence>
<dbReference type="Proteomes" id="UP000050761">
    <property type="component" value="Unassembled WGS sequence"/>
</dbReference>
<dbReference type="GO" id="GO:0071144">
    <property type="term" value="C:heteromeric SMAD protein complex"/>
    <property type="evidence" value="ECO:0007669"/>
    <property type="project" value="TreeGrafter"/>
</dbReference>
<dbReference type="InterPro" id="IPR001132">
    <property type="entry name" value="SMAD_dom_Dwarfin-type"/>
</dbReference>
<dbReference type="SMART" id="SM00524">
    <property type="entry name" value="DWB"/>
    <property type="match status" value="1"/>
</dbReference>
<dbReference type="PANTHER" id="PTHR13703">
    <property type="entry name" value="SMAD"/>
    <property type="match status" value="1"/>
</dbReference>
<dbReference type="InterPro" id="IPR008984">
    <property type="entry name" value="SMAD_FHA_dom_sf"/>
</dbReference>
<gene>
    <name evidence="5" type="ORF">HPBE_LOCUS1535</name>
</gene>
<evidence type="ECO:0000313" key="7">
    <source>
        <dbReference type="WBParaSite" id="HPBE_0000153401-mRNA-1"/>
    </source>
</evidence>